<dbReference type="Pfam" id="PF00043">
    <property type="entry name" value="GST_C"/>
    <property type="match status" value="1"/>
</dbReference>
<keyword evidence="6" id="KW-1185">Reference proteome</keyword>
<accession>A0A9W9ELD7</accession>
<dbReference type="SFLD" id="SFLDG00358">
    <property type="entry name" value="Main_(cytGST)"/>
    <property type="match status" value="1"/>
</dbReference>
<dbReference type="Gene3D" id="1.20.1050.10">
    <property type="match status" value="1"/>
</dbReference>
<dbReference type="GeneID" id="81398251"/>
<dbReference type="AlphaFoldDB" id="A0A9W9ELD7"/>
<dbReference type="Gene3D" id="3.40.30.10">
    <property type="entry name" value="Glutaredoxin"/>
    <property type="match status" value="1"/>
</dbReference>
<dbReference type="PROSITE" id="PS50405">
    <property type="entry name" value="GST_CTER"/>
    <property type="match status" value="1"/>
</dbReference>
<feature type="domain" description="GST N-terminal" evidence="3">
    <location>
        <begin position="1"/>
        <end position="81"/>
    </location>
</feature>
<reference evidence="5" key="2">
    <citation type="journal article" date="2023" name="IMA Fungus">
        <title>Comparative genomic study of the Penicillium genus elucidates a diverse pangenome and 15 lateral gene transfer events.</title>
        <authorList>
            <person name="Petersen C."/>
            <person name="Sorensen T."/>
            <person name="Nielsen M.R."/>
            <person name="Sondergaard T.E."/>
            <person name="Sorensen J.L."/>
            <person name="Fitzpatrick D.A."/>
            <person name="Frisvad J.C."/>
            <person name="Nielsen K.L."/>
        </authorList>
    </citation>
    <scope>NUCLEOTIDE SEQUENCE</scope>
    <source>
        <strain evidence="5">IBT 34128</strain>
    </source>
</reference>
<evidence type="ECO:0008006" key="7">
    <source>
        <dbReference type="Google" id="ProtNLM"/>
    </source>
</evidence>
<dbReference type="InterPro" id="IPR010987">
    <property type="entry name" value="Glutathione-S-Trfase_C-like"/>
</dbReference>
<dbReference type="SFLD" id="SFLDS00019">
    <property type="entry name" value="Glutathione_Transferase_(cytos"/>
    <property type="match status" value="1"/>
</dbReference>
<dbReference type="PROSITE" id="PS50404">
    <property type="entry name" value="GST_NTER"/>
    <property type="match status" value="1"/>
</dbReference>
<evidence type="ECO:0000259" key="4">
    <source>
        <dbReference type="PROSITE" id="PS50405"/>
    </source>
</evidence>
<reference evidence="5" key="1">
    <citation type="submission" date="2022-11" db="EMBL/GenBank/DDBJ databases">
        <authorList>
            <person name="Petersen C."/>
        </authorList>
    </citation>
    <scope>NUCLEOTIDE SEQUENCE</scope>
    <source>
        <strain evidence="5">IBT 34128</strain>
    </source>
</reference>
<dbReference type="CDD" id="cd03056">
    <property type="entry name" value="GST_N_4"/>
    <property type="match status" value="1"/>
</dbReference>
<dbReference type="SUPFAM" id="SSF47616">
    <property type="entry name" value="GST C-terminal domain-like"/>
    <property type="match status" value="1"/>
</dbReference>
<dbReference type="InterPro" id="IPR004045">
    <property type="entry name" value="Glutathione_S-Trfase_N"/>
</dbReference>
<comment type="similarity">
    <text evidence="1 2">Belongs to the GST superfamily.</text>
</comment>
<proteinExistence type="inferred from homology"/>
<evidence type="ECO:0000256" key="1">
    <source>
        <dbReference type="ARBA" id="ARBA00007409"/>
    </source>
</evidence>
<dbReference type="EMBL" id="JAPMSZ010000011">
    <property type="protein sequence ID" value="KAJ5083978.1"/>
    <property type="molecule type" value="Genomic_DNA"/>
</dbReference>
<evidence type="ECO:0000256" key="2">
    <source>
        <dbReference type="RuleBase" id="RU003494"/>
    </source>
</evidence>
<sequence length="234" mass="25956">MPTLYSYKESGNSYKVRLLAAFLEVPLEVIEVDFLGNEQHGDKFVAINPKGEVPTLVDGNLVLTDSAAILVYLAGKHSGPYHETTSPGSRISGWWSSDVVEQAQVTDWLAFAASWVQYGVFTARAILSFGGPYNGLGTASMEQTLRESQTRGEKSLKVLDQRLARTEWLALGRPTIADIAVFVYVALAPMGDISLEPFVHVRAWIERIKRLPRFIPIDGLDDPLYRRRESTGKA</sequence>
<name>A0A9W9ELD7_9EURO</name>
<dbReference type="SUPFAM" id="SSF52833">
    <property type="entry name" value="Thioredoxin-like"/>
    <property type="match status" value="1"/>
</dbReference>
<dbReference type="InterPro" id="IPR040079">
    <property type="entry name" value="Glutathione_S-Trfase"/>
</dbReference>
<dbReference type="InterPro" id="IPR036249">
    <property type="entry name" value="Thioredoxin-like_sf"/>
</dbReference>
<gene>
    <name evidence="5" type="ORF">NUU61_008557</name>
</gene>
<organism evidence="5 6">
    <name type="scientific">Penicillium alfredii</name>
    <dbReference type="NCBI Taxonomy" id="1506179"/>
    <lineage>
        <taxon>Eukaryota</taxon>
        <taxon>Fungi</taxon>
        <taxon>Dikarya</taxon>
        <taxon>Ascomycota</taxon>
        <taxon>Pezizomycotina</taxon>
        <taxon>Eurotiomycetes</taxon>
        <taxon>Eurotiomycetidae</taxon>
        <taxon>Eurotiales</taxon>
        <taxon>Aspergillaceae</taxon>
        <taxon>Penicillium</taxon>
    </lineage>
</organism>
<protein>
    <recommendedName>
        <fullName evidence="7">Glutathione S-transferase</fullName>
    </recommendedName>
</protein>
<dbReference type="OrthoDB" id="422574at2759"/>
<evidence type="ECO:0000313" key="5">
    <source>
        <dbReference type="EMBL" id="KAJ5083978.1"/>
    </source>
</evidence>
<feature type="domain" description="GST C-terminal" evidence="4">
    <location>
        <begin position="98"/>
        <end position="225"/>
    </location>
</feature>
<dbReference type="PANTHER" id="PTHR44051:SF2">
    <property type="entry name" value="HYPOTHETICAL GLUTATHIONE S-TRANSFERASE LIKE PROTEIN"/>
    <property type="match status" value="1"/>
</dbReference>
<comment type="caution">
    <text evidence="5">The sequence shown here is derived from an EMBL/GenBank/DDBJ whole genome shotgun (WGS) entry which is preliminary data.</text>
</comment>
<dbReference type="Proteomes" id="UP001141434">
    <property type="component" value="Unassembled WGS sequence"/>
</dbReference>
<dbReference type="Pfam" id="PF02798">
    <property type="entry name" value="GST_N"/>
    <property type="match status" value="1"/>
</dbReference>
<dbReference type="RefSeq" id="XP_056507375.1">
    <property type="nucleotide sequence ID" value="XM_056659082.1"/>
</dbReference>
<dbReference type="InterPro" id="IPR004046">
    <property type="entry name" value="GST_C"/>
</dbReference>
<evidence type="ECO:0000313" key="6">
    <source>
        <dbReference type="Proteomes" id="UP001141434"/>
    </source>
</evidence>
<dbReference type="InterPro" id="IPR036282">
    <property type="entry name" value="Glutathione-S-Trfase_C_sf"/>
</dbReference>
<dbReference type="PANTHER" id="PTHR44051">
    <property type="entry name" value="GLUTATHIONE S-TRANSFERASE-RELATED"/>
    <property type="match status" value="1"/>
</dbReference>
<evidence type="ECO:0000259" key="3">
    <source>
        <dbReference type="PROSITE" id="PS50404"/>
    </source>
</evidence>